<dbReference type="InterPro" id="IPR001356">
    <property type="entry name" value="HD"/>
</dbReference>
<feature type="region of interest" description="Disordered" evidence="12">
    <location>
        <begin position="148"/>
        <end position="171"/>
    </location>
</feature>
<dbReference type="SUPFAM" id="SSF55961">
    <property type="entry name" value="Bet v1-like"/>
    <property type="match status" value="1"/>
</dbReference>
<dbReference type="Pfam" id="PF01852">
    <property type="entry name" value="START"/>
    <property type="match status" value="1"/>
</dbReference>
<dbReference type="GO" id="GO:0003700">
    <property type="term" value="F:DNA-binding transcription factor activity"/>
    <property type="evidence" value="ECO:0007669"/>
    <property type="project" value="InterPro"/>
</dbReference>
<evidence type="ECO:0000256" key="3">
    <source>
        <dbReference type="ARBA" id="ARBA00023015"/>
    </source>
</evidence>
<dbReference type="InterPro" id="IPR035965">
    <property type="entry name" value="PAS-like_dom_sf"/>
</dbReference>
<dbReference type="PANTHER" id="PTHR45950:SF7">
    <property type="entry name" value="HOMEOBOX-LEUCINE ZIPPER PROTEIN ATHB-14"/>
    <property type="match status" value="1"/>
</dbReference>
<dbReference type="PROSITE" id="PS50848">
    <property type="entry name" value="START"/>
    <property type="match status" value="1"/>
</dbReference>
<proteinExistence type="evidence at transcript level"/>
<keyword evidence="3" id="KW-0805">Transcription regulation</keyword>
<sequence>MPSIMEKQNSGEDSDSKGQLDNGKYVRYTNEQVETLERAYNECSKPSTGRRLQLIRENPILSNIEPKQIKVWFQNRRCRDKQRKETSRLLSWNGKFTAMNQLLLEENERLRKQATQLDSENQYLRQQLQLLHARAGNNTRSLQQMAVTANDTSSDSVVTSGQRQQLSPQHPPYSVSTSRLFFIAEETLTEFLAKATGTAVDWIQMPGMKPGPDSIGVVAVAHACGGVAVQAWGVVSLEPSEVAEALRDKVSWLCDCRQMEVLGTFDSTDGRKLELLHTQMYAPITLASPRSFYTLRYTSNLEDGSLVICERSLSAAQGMPMVSQSQSFVHGELLSSGYLIRPCEGRGALVIMVDHRNLEASSVPEALRPLYESSTFFAQKMTVEASYHLQGKVQPEMISLLKKLQQPCNVRSYSQRLCRGFNEAVNTLPDDGWMSLSKDGLGDVTICVKSLSNCRNQMSSSNSLCSTDMGILSVKASLLLQEVSPTMLARFLREHRTEWMDYELNFNYKASYCQNMQTAGLHGSFRQVSLPLTQSADQDETLEVIKLESTGEETNIKSNETFILQLCNGISGTTASGWAQLVFAPVDASLSDELPLLPSGFRIITINNYKDQCCLSRTLDLTSHLEGGSEGCRFHTAGDPDVLCYSSVLTVAFQFKYEAQIRDLVTVKAHHYAQRVLEFIRKAAVLIMPACETSQKGRNPSVCSLESKILVYHIVQKYRNFFGMDLFKTETAVNADILFKAFWNHKDAIICCTSKHIPEYVFANQAGLDMLETTAASLPGLPWLKTVPENEKEVAYKDLLQVLQQEYSYMPAGIRISSNGRPVAYERAMAWNVLDSDNGICVVTVMFVNWSFLT</sequence>
<evidence type="ECO:0000256" key="10">
    <source>
        <dbReference type="RuleBase" id="RU000682"/>
    </source>
</evidence>
<dbReference type="PROSITE" id="PS50071">
    <property type="entry name" value="HOMEOBOX_2"/>
    <property type="match status" value="1"/>
</dbReference>
<dbReference type="SUPFAM" id="SSF55785">
    <property type="entry name" value="PYP-like sensor domain (PAS domain)"/>
    <property type="match status" value="1"/>
</dbReference>
<evidence type="ECO:0000256" key="8">
    <source>
        <dbReference type="ARBA" id="ARBA00023242"/>
    </source>
</evidence>
<evidence type="ECO:0000256" key="5">
    <source>
        <dbReference type="ARBA" id="ARBA00023125"/>
    </source>
</evidence>
<evidence type="ECO:0000256" key="6">
    <source>
        <dbReference type="ARBA" id="ARBA00023155"/>
    </source>
</evidence>
<feature type="region of interest" description="Disordered" evidence="12">
    <location>
        <begin position="1"/>
        <end position="25"/>
    </location>
</feature>
<dbReference type="InterPro" id="IPR023393">
    <property type="entry name" value="START-like_dom_sf"/>
</dbReference>
<dbReference type="InterPro" id="IPR044830">
    <property type="entry name" value="HD-Zip_III"/>
</dbReference>
<evidence type="ECO:0000256" key="11">
    <source>
        <dbReference type="SAM" id="Coils"/>
    </source>
</evidence>
<evidence type="ECO:0000256" key="12">
    <source>
        <dbReference type="SAM" id="MobiDB-lite"/>
    </source>
</evidence>
<evidence type="ECO:0000256" key="7">
    <source>
        <dbReference type="ARBA" id="ARBA00023163"/>
    </source>
</evidence>
<feature type="DNA-binding region" description="Homeobox" evidence="9">
    <location>
        <begin position="21"/>
        <end position="84"/>
    </location>
</feature>
<dbReference type="Gene3D" id="3.30.530.20">
    <property type="match status" value="1"/>
</dbReference>
<reference evidence="15" key="1">
    <citation type="submission" date="2014-04" db="EMBL/GenBank/DDBJ databases">
        <title>The genes involved in the male and female cone development in Pinus tabuliformis.</title>
        <authorList>
            <person name="Niu S."/>
            <person name="Li W."/>
            <person name="Chen X."/>
        </authorList>
    </citation>
    <scope>NUCLEOTIDE SEQUENCE</scope>
</reference>
<evidence type="ECO:0000256" key="1">
    <source>
        <dbReference type="ARBA" id="ARBA00004123"/>
    </source>
</evidence>
<dbReference type="CDD" id="cd00086">
    <property type="entry name" value="homeodomain"/>
    <property type="match status" value="1"/>
</dbReference>
<comment type="similarity">
    <text evidence="2">Belongs to the HD-ZIP homeobox family. Class III subfamily.</text>
</comment>
<feature type="domain" description="START" evidence="14">
    <location>
        <begin position="173"/>
        <end position="374"/>
    </location>
</feature>
<keyword evidence="4 11" id="KW-0175">Coiled coil</keyword>
<dbReference type="SMART" id="SM00234">
    <property type="entry name" value="START"/>
    <property type="match status" value="1"/>
</dbReference>
<dbReference type="InterPro" id="IPR002913">
    <property type="entry name" value="START_lipid-bd_dom"/>
</dbReference>
<evidence type="ECO:0000259" key="14">
    <source>
        <dbReference type="PROSITE" id="PS50848"/>
    </source>
</evidence>
<dbReference type="Pfam" id="PF00046">
    <property type="entry name" value="Homeodomain"/>
    <property type="match status" value="1"/>
</dbReference>
<keyword evidence="5 9" id="KW-0238">DNA-binding</keyword>
<dbReference type="Gene3D" id="1.10.10.60">
    <property type="entry name" value="Homeodomain-like"/>
    <property type="match status" value="1"/>
</dbReference>
<evidence type="ECO:0000256" key="4">
    <source>
        <dbReference type="ARBA" id="ARBA00023054"/>
    </source>
</evidence>
<dbReference type="GO" id="GO:0003677">
    <property type="term" value="F:DNA binding"/>
    <property type="evidence" value="ECO:0007669"/>
    <property type="project" value="UniProtKB-UniRule"/>
</dbReference>
<keyword evidence="6 9" id="KW-0371">Homeobox</keyword>
<keyword evidence="8 9" id="KW-0539">Nucleus</keyword>
<protein>
    <submittedName>
        <fullName evidence="15">HB3</fullName>
    </submittedName>
</protein>
<evidence type="ECO:0000256" key="9">
    <source>
        <dbReference type="PROSITE-ProRule" id="PRU00108"/>
    </source>
</evidence>
<dbReference type="PANTHER" id="PTHR45950">
    <property type="entry name" value="HOMEOBOX-LEUCINE ZIPPER PROTEIN ATHB-14"/>
    <property type="match status" value="1"/>
</dbReference>
<evidence type="ECO:0000256" key="2">
    <source>
        <dbReference type="ARBA" id="ARBA00010338"/>
    </source>
</evidence>
<dbReference type="AlphaFoldDB" id="A0A0K0M717"/>
<dbReference type="CDD" id="cd14686">
    <property type="entry name" value="bZIP"/>
    <property type="match status" value="1"/>
</dbReference>
<dbReference type="GO" id="GO:0008289">
    <property type="term" value="F:lipid binding"/>
    <property type="evidence" value="ECO:0007669"/>
    <property type="project" value="InterPro"/>
</dbReference>
<dbReference type="Pfam" id="PF08670">
    <property type="entry name" value="MEKHLA"/>
    <property type="match status" value="1"/>
</dbReference>
<dbReference type="SMART" id="SM00389">
    <property type="entry name" value="HOX"/>
    <property type="match status" value="1"/>
</dbReference>
<keyword evidence="7" id="KW-0804">Transcription</keyword>
<dbReference type="SUPFAM" id="SSF46689">
    <property type="entry name" value="Homeodomain-like"/>
    <property type="match status" value="1"/>
</dbReference>
<name>A0A0K0M717_PINTB</name>
<feature type="coiled-coil region" evidence="11">
    <location>
        <begin position="100"/>
        <end position="127"/>
    </location>
</feature>
<organism evidence="15">
    <name type="scientific">Pinus tabuliformis</name>
    <name type="common">Chinese red pine</name>
    <name type="synonym">Pinus leucosperma</name>
    <dbReference type="NCBI Taxonomy" id="88731"/>
    <lineage>
        <taxon>Eukaryota</taxon>
        <taxon>Viridiplantae</taxon>
        <taxon>Streptophyta</taxon>
        <taxon>Embryophyta</taxon>
        <taxon>Tracheophyta</taxon>
        <taxon>Spermatophyta</taxon>
        <taxon>Pinopsida</taxon>
        <taxon>Pinidae</taxon>
        <taxon>Conifers I</taxon>
        <taxon>Pinales</taxon>
        <taxon>Pinaceae</taxon>
        <taxon>Pinus</taxon>
        <taxon>Pinus subgen. Pinus</taxon>
    </lineage>
</organism>
<dbReference type="EMBL" id="KJ711058">
    <property type="protein sequence ID" value="AJP06303.1"/>
    <property type="molecule type" value="mRNA"/>
</dbReference>
<evidence type="ECO:0000313" key="15">
    <source>
        <dbReference type="EMBL" id="AJP06303.1"/>
    </source>
</evidence>
<feature type="domain" description="Homeobox" evidence="13">
    <location>
        <begin position="19"/>
        <end position="83"/>
    </location>
</feature>
<accession>A0A0K0M717</accession>
<dbReference type="InterPro" id="IPR013978">
    <property type="entry name" value="MEKHLA"/>
</dbReference>
<dbReference type="GO" id="GO:0005634">
    <property type="term" value="C:nucleus"/>
    <property type="evidence" value="ECO:0007669"/>
    <property type="project" value="UniProtKB-SubCell"/>
</dbReference>
<comment type="subcellular location">
    <subcellularLocation>
        <location evidence="1 9 10">Nucleus</location>
    </subcellularLocation>
</comment>
<evidence type="ECO:0000259" key="13">
    <source>
        <dbReference type="PROSITE" id="PS50071"/>
    </source>
</evidence>
<dbReference type="InterPro" id="IPR009057">
    <property type="entry name" value="Homeodomain-like_sf"/>
</dbReference>